<organism evidence="3 4">
    <name type="scientific">Maylandia zebra</name>
    <name type="common">zebra mbuna</name>
    <dbReference type="NCBI Taxonomy" id="106582"/>
    <lineage>
        <taxon>Eukaryota</taxon>
        <taxon>Metazoa</taxon>
        <taxon>Chordata</taxon>
        <taxon>Craniata</taxon>
        <taxon>Vertebrata</taxon>
        <taxon>Euteleostomi</taxon>
        <taxon>Actinopterygii</taxon>
        <taxon>Neopterygii</taxon>
        <taxon>Teleostei</taxon>
        <taxon>Neoteleostei</taxon>
        <taxon>Acanthomorphata</taxon>
        <taxon>Ovalentaria</taxon>
        <taxon>Cichlomorphae</taxon>
        <taxon>Cichliformes</taxon>
        <taxon>Cichlidae</taxon>
        <taxon>African cichlids</taxon>
        <taxon>Pseudocrenilabrinae</taxon>
        <taxon>Haplochromini</taxon>
        <taxon>Maylandia</taxon>
        <taxon>Maylandia zebra complex</taxon>
    </lineage>
</organism>
<keyword evidence="2" id="KW-0812">Transmembrane</keyword>
<comment type="similarity">
    <text evidence="1">Belongs to the monovalent cation:proton antiporter 1 (CPA1) transporter (TC 2.A.36) family.</text>
</comment>
<reference evidence="3" key="2">
    <citation type="submission" date="2025-09" db="UniProtKB">
        <authorList>
            <consortium name="Ensembl"/>
        </authorList>
    </citation>
    <scope>IDENTIFICATION</scope>
</reference>
<feature type="transmembrane region" description="Helical" evidence="2">
    <location>
        <begin position="243"/>
        <end position="270"/>
    </location>
</feature>
<feature type="transmembrane region" description="Helical" evidence="2">
    <location>
        <begin position="149"/>
        <end position="167"/>
    </location>
</feature>
<evidence type="ECO:0000256" key="2">
    <source>
        <dbReference type="SAM" id="Phobius"/>
    </source>
</evidence>
<keyword evidence="2" id="KW-0472">Membrane</keyword>
<accession>A0A3P9DSJ8</accession>
<dbReference type="InterPro" id="IPR051843">
    <property type="entry name" value="CPA1_transporter"/>
</dbReference>
<feature type="transmembrane region" description="Helical" evidence="2">
    <location>
        <begin position="207"/>
        <end position="231"/>
    </location>
</feature>
<dbReference type="AlphaFoldDB" id="A0A3P9DSJ8"/>
<keyword evidence="4" id="KW-1185">Reference proteome</keyword>
<evidence type="ECO:0000313" key="4">
    <source>
        <dbReference type="Proteomes" id="UP000265160"/>
    </source>
</evidence>
<name>A0A3P9DSJ8_9CICH</name>
<dbReference type="GO" id="GO:0098662">
    <property type="term" value="P:inorganic cation transmembrane transport"/>
    <property type="evidence" value="ECO:0007669"/>
    <property type="project" value="TreeGrafter"/>
</dbReference>
<protein>
    <submittedName>
        <fullName evidence="3">Sodium/hydrogen exchanger 9B2-like</fullName>
    </submittedName>
</protein>
<feature type="transmembrane region" description="Helical" evidence="2">
    <location>
        <begin position="91"/>
        <end position="110"/>
    </location>
</feature>
<dbReference type="Proteomes" id="UP000265160">
    <property type="component" value="Unplaced"/>
</dbReference>
<evidence type="ECO:0000313" key="3">
    <source>
        <dbReference type="Ensembl" id="ENSMZEP00005037725.1"/>
    </source>
</evidence>
<feature type="transmembrane region" description="Helical" evidence="2">
    <location>
        <begin position="276"/>
        <end position="295"/>
    </location>
</feature>
<feature type="transmembrane region" description="Helical" evidence="2">
    <location>
        <begin position="122"/>
        <end position="143"/>
    </location>
</feature>
<dbReference type="PANTHER" id="PTHR31102:SF22">
    <property type="entry name" value="SODIUM_HYDROGEN EXCHANGER 9B2-LIKE"/>
    <property type="match status" value="1"/>
</dbReference>
<feature type="transmembrane region" description="Helical" evidence="2">
    <location>
        <begin position="389"/>
        <end position="413"/>
    </location>
</feature>
<feature type="transmembrane region" description="Helical" evidence="2">
    <location>
        <begin position="326"/>
        <end position="345"/>
    </location>
</feature>
<keyword evidence="2" id="KW-1133">Transmembrane helix</keyword>
<feature type="transmembrane region" description="Helical" evidence="2">
    <location>
        <begin position="59"/>
        <end position="79"/>
    </location>
</feature>
<dbReference type="GeneTree" id="ENSGT00390000013285"/>
<sequence length="448" mass="48627">MQTLRPGDKVSTRAFNRCPRRWLLADCGGVISLSSVDAMRWVQRLIHHEENKRVSDRSIYLQGRPLCLFALLFGVVWSITGKECLPGGNLFGIIILFICSVLGGKLVGMIQLPTLPPLPPLLGMLLAGLLLRNVPYVTDAVFIDTHWSAALRNIALSIILTRAGLGLNPEALNRLKAVCVRVAVGPCVVEACSAAVVSHFLLGLPWVWGFILGFVLAAVSPAVVFPSMLLLQREGYGVEKGIPTLLLAAGSFDVILAITGFSTCLGIAFSTGQRKFFCSVLYAGMILGMFLYCFPSNDQEDLVLRRTLMLLGLSTFSVFFSHVIGFAGAGSLCILVLAFLAALGWKTEKVSYIRITLTSEMVGRSWDVFQPLLFGLIGAEITIKELSPSTVGLGMACILIGLVIRLLVTFLLVNYGGFNLKEKLFLSVAWLPKATVQVSECVILILDC</sequence>
<dbReference type="Ensembl" id="ENSMZET00005039039.1">
    <property type="protein sequence ID" value="ENSMZEP00005037725.1"/>
    <property type="gene ID" value="ENSMZEG00005028118.1"/>
</dbReference>
<proteinExistence type="inferred from homology"/>
<feature type="transmembrane region" description="Helical" evidence="2">
    <location>
        <begin position="179"/>
        <end position="201"/>
    </location>
</feature>
<reference evidence="3" key="1">
    <citation type="submission" date="2025-08" db="UniProtKB">
        <authorList>
            <consortium name="Ensembl"/>
        </authorList>
    </citation>
    <scope>IDENTIFICATION</scope>
</reference>
<dbReference type="PANTHER" id="PTHR31102">
    <property type="match status" value="1"/>
</dbReference>
<evidence type="ECO:0000256" key="1">
    <source>
        <dbReference type="ARBA" id="ARBA00007367"/>
    </source>
</evidence>